<dbReference type="Proteomes" id="UP000676336">
    <property type="component" value="Unassembled WGS sequence"/>
</dbReference>
<evidence type="ECO:0000313" key="2">
    <source>
        <dbReference type="EMBL" id="CAF5017908.1"/>
    </source>
</evidence>
<accession>A0A8S3DWW1</accession>
<dbReference type="EMBL" id="CAJOBI010208665">
    <property type="protein sequence ID" value="CAF5012330.1"/>
    <property type="molecule type" value="Genomic_DNA"/>
</dbReference>
<name>A0A8S3DWW1_9BILA</name>
<gene>
    <name evidence="1" type="ORF">SMN809_LOCUS57250</name>
    <name evidence="2" type="ORF">SMN809_LOCUS57509</name>
</gene>
<sequence length="53" mass="6284">HFHGISPVELDCIFRNLDQLIQLHTQFKIALHQHREEAKDHVVRNIGDLILKF</sequence>
<dbReference type="InterPro" id="IPR035899">
    <property type="entry name" value="DBL_dom_sf"/>
</dbReference>
<feature type="non-terminal residue" evidence="1">
    <location>
        <position position="53"/>
    </location>
</feature>
<dbReference type="AlphaFoldDB" id="A0A8S3DWW1"/>
<dbReference type="Gene3D" id="1.20.900.10">
    <property type="entry name" value="Dbl homology (DH) domain"/>
    <property type="match status" value="1"/>
</dbReference>
<feature type="non-terminal residue" evidence="1">
    <location>
        <position position="1"/>
    </location>
</feature>
<comment type="caution">
    <text evidence="1">The sequence shown here is derived from an EMBL/GenBank/DDBJ whole genome shotgun (WGS) entry which is preliminary data.</text>
</comment>
<protein>
    <submittedName>
        <fullName evidence="1">Uncharacterized protein</fullName>
    </submittedName>
</protein>
<dbReference type="EMBL" id="CAJOBI010210973">
    <property type="protein sequence ID" value="CAF5017908.1"/>
    <property type="molecule type" value="Genomic_DNA"/>
</dbReference>
<evidence type="ECO:0000313" key="3">
    <source>
        <dbReference type="Proteomes" id="UP000676336"/>
    </source>
</evidence>
<proteinExistence type="predicted"/>
<evidence type="ECO:0000313" key="1">
    <source>
        <dbReference type="EMBL" id="CAF5012330.1"/>
    </source>
</evidence>
<dbReference type="SUPFAM" id="SSF48065">
    <property type="entry name" value="DBL homology domain (DH-domain)"/>
    <property type="match status" value="1"/>
</dbReference>
<reference evidence="1" key="1">
    <citation type="submission" date="2021-02" db="EMBL/GenBank/DDBJ databases">
        <authorList>
            <person name="Nowell W R."/>
        </authorList>
    </citation>
    <scope>NUCLEOTIDE SEQUENCE</scope>
</reference>
<organism evidence="1 3">
    <name type="scientific">Rotaria magnacalcarata</name>
    <dbReference type="NCBI Taxonomy" id="392030"/>
    <lineage>
        <taxon>Eukaryota</taxon>
        <taxon>Metazoa</taxon>
        <taxon>Spiralia</taxon>
        <taxon>Gnathifera</taxon>
        <taxon>Rotifera</taxon>
        <taxon>Eurotatoria</taxon>
        <taxon>Bdelloidea</taxon>
        <taxon>Philodinida</taxon>
        <taxon>Philodinidae</taxon>
        <taxon>Rotaria</taxon>
    </lineage>
</organism>